<reference evidence="1 2" key="1">
    <citation type="submission" date="2016-10" db="EMBL/GenBank/DDBJ databases">
        <title>Genome Sequence of Pseudomonas putida GM4FR.</title>
        <authorList>
            <person name="Poehlein A."/>
            <person name="Wemheuer F."/>
            <person name="Hollensteiner J."/>
            <person name="Wemheuer B."/>
        </authorList>
    </citation>
    <scope>NUCLEOTIDE SEQUENCE [LARGE SCALE GENOMIC DNA]</scope>
    <source>
        <strain evidence="1 2">GM4FR</strain>
    </source>
</reference>
<accession>A0A1Q9R575</accession>
<gene>
    <name evidence="1" type="ORF">PSEMO_26480</name>
</gene>
<dbReference type="InterPro" id="IPR021427">
    <property type="entry name" value="DUF3077"/>
</dbReference>
<sequence>MKKIVPDPPASPSRPITVHTPFASCDGHHPPLFAVCAGVDVEEALVHLTVFLRTAFETNLQACDTVKDNYLAGMLWATQHSLEASQALVESMLKGVAQWQASG</sequence>
<dbReference type="OrthoDB" id="6896609at2"/>
<dbReference type="Proteomes" id="UP000186736">
    <property type="component" value="Unassembled WGS sequence"/>
</dbReference>
<name>A0A1Q9R575_PSEPU</name>
<evidence type="ECO:0000313" key="2">
    <source>
        <dbReference type="Proteomes" id="UP000186736"/>
    </source>
</evidence>
<protein>
    <recommendedName>
        <fullName evidence="3">DUF3077 domain-containing protein</fullName>
    </recommendedName>
</protein>
<dbReference type="Pfam" id="PF11275">
    <property type="entry name" value="DUF3077"/>
    <property type="match status" value="1"/>
</dbReference>
<comment type="caution">
    <text evidence="1">The sequence shown here is derived from an EMBL/GenBank/DDBJ whole genome shotgun (WGS) entry which is preliminary data.</text>
</comment>
<dbReference type="AlphaFoldDB" id="A0A1Q9R575"/>
<evidence type="ECO:0008006" key="3">
    <source>
        <dbReference type="Google" id="ProtNLM"/>
    </source>
</evidence>
<evidence type="ECO:0000313" key="1">
    <source>
        <dbReference type="EMBL" id="OLS62518.1"/>
    </source>
</evidence>
<dbReference type="EMBL" id="MKZO01000022">
    <property type="protein sequence ID" value="OLS62518.1"/>
    <property type="molecule type" value="Genomic_DNA"/>
</dbReference>
<proteinExistence type="predicted"/>
<organism evidence="1 2">
    <name type="scientific">Pseudomonas putida</name>
    <name type="common">Arthrobacter siderocapsulatus</name>
    <dbReference type="NCBI Taxonomy" id="303"/>
    <lineage>
        <taxon>Bacteria</taxon>
        <taxon>Pseudomonadati</taxon>
        <taxon>Pseudomonadota</taxon>
        <taxon>Gammaproteobacteria</taxon>
        <taxon>Pseudomonadales</taxon>
        <taxon>Pseudomonadaceae</taxon>
        <taxon>Pseudomonas</taxon>
    </lineage>
</organism>
<dbReference type="RefSeq" id="WP_075803562.1">
    <property type="nucleotide sequence ID" value="NZ_MKZO01000022.1"/>
</dbReference>